<reference evidence="2" key="1">
    <citation type="submission" date="2016-11" db="EMBL/GenBank/DDBJ databases">
        <authorList>
            <person name="Varghese N."/>
            <person name="Submissions S."/>
        </authorList>
    </citation>
    <scope>NUCLEOTIDE SEQUENCE [LARGE SCALE GENOMIC DNA]</scope>
    <source>
        <strain evidence="2">ALO Sharm</strain>
    </source>
</reference>
<proteinExistence type="predicted"/>
<name>A0A1M6XR74_9GAMM</name>
<sequence>MGSNKPRIMHLLALLFLIACTHRARFDKVLRLAFAFLAPLQRKGDEAASSMNHNNHKEFSNAIYDQGYACDRLGIYRCRC</sequence>
<dbReference type="PROSITE" id="PS51257">
    <property type="entry name" value="PROKAR_LIPOPROTEIN"/>
    <property type="match status" value="1"/>
</dbReference>
<dbReference type="Proteomes" id="UP000184248">
    <property type="component" value="Unassembled WGS sequence"/>
</dbReference>
<protein>
    <submittedName>
        <fullName evidence="1">Uncharacterized protein</fullName>
    </submittedName>
</protein>
<organism evidence="1 2">
    <name type="scientific">Halomonas caseinilytica</name>
    <dbReference type="NCBI Taxonomy" id="438744"/>
    <lineage>
        <taxon>Bacteria</taxon>
        <taxon>Pseudomonadati</taxon>
        <taxon>Pseudomonadota</taxon>
        <taxon>Gammaproteobacteria</taxon>
        <taxon>Oceanospirillales</taxon>
        <taxon>Halomonadaceae</taxon>
        <taxon>Halomonas</taxon>
    </lineage>
</organism>
<dbReference type="EMBL" id="FRAL01000007">
    <property type="protein sequence ID" value="SHL08388.1"/>
    <property type="molecule type" value="Genomic_DNA"/>
</dbReference>
<keyword evidence="2" id="KW-1185">Reference proteome</keyword>
<evidence type="ECO:0000313" key="1">
    <source>
        <dbReference type="EMBL" id="SHL08388.1"/>
    </source>
</evidence>
<gene>
    <name evidence="1" type="ORF">SAMN05192556_107227</name>
</gene>
<evidence type="ECO:0000313" key="2">
    <source>
        <dbReference type="Proteomes" id="UP000184248"/>
    </source>
</evidence>
<accession>A0A1M6XR74</accession>
<dbReference type="AlphaFoldDB" id="A0A1M6XR74"/>